<reference evidence="2 3" key="1">
    <citation type="submission" date="2016-08" db="EMBL/GenBank/DDBJ databases">
        <title>A Parts List for Fungal Cellulosomes Revealed by Comparative Genomics.</title>
        <authorList>
            <consortium name="DOE Joint Genome Institute"/>
            <person name="Haitjema C.H."/>
            <person name="Gilmore S.P."/>
            <person name="Henske J.K."/>
            <person name="Solomon K.V."/>
            <person name="De Groot R."/>
            <person name="Kuo A."/>
            <person name="Mondo S.J."/>
            <person name="Salamov A.A."/>
            <person name="Labutti K."/>
            <person name="Zhao Z."/>
            <person name="Chiniquy J."/>
            <person name="Barry K."/>
            <person name="Brewer H.M."/>
            <person name="Purvine S.O."/>
            <person name="Wright A.T."/>
            <person name="Boxma B."/>
            <person name="Van Alen T."/>
            <person name="Hackstein J.H."/>
            <person name="Baker S.E."/>
            <person name="Grigoriev I.V."/>
            <person name="O'Malley M.A."/>
        </authorList>
    </citation>
    <scope>NUCLEOTIDE SEQUENCE [LARGE SCALE GENOMIC DNA]</scope>
    <source>
        <strain evidence="2 3">G1</strain>
    </source>
</reference>
<proteinExistence type="predicted"/>
<accession>A0A1Y1ZM96</accession>
<evidence type="ECO:0000313" key="2">
    <source>
        <dbReference type="EMBL" id="ORY11382.1"/>
    </source>
</evidence>
<feature type="transmembrane region" description="Helical" evidence="1">
    <location>
        <begin position="55"/>
        <end position="76"/>
    </location>
</feature>
<sequence>MYITYLLEFVNDTITKYNNDIDKIATTISFDMSDSYLSIYDTACKKNNILFKQKTITRVLLLVYVILCGFSVYPLVYKRPAYIQLIHFFTHESFVLDSESFIGTEYSGILKDILNDLEETQKEIIYSKNFKKINEIPLLYNFHYKKVCKYEDEMKCDNETYYPQYSYTKEIVKLPINELIDEYIRKAEARVSDNEIISCSIFNNDQYSLTGRKREIKINQAIIESSSDGVSNMQFIGIIVYLINIILIINLFIYYKYNILAEKENEILEIVDLIFLLPPSITSKIPQIRDFIEFGNIND</sequence>
<keyword evidence="1" id="KW-0812">Transmembrane</keyword>
<dbReference type="AlphaFoldDB" id="A0A1Y1ZM96"/>
<dbReference type="EMBL" id="MCOG01000382">
    <property type="protein sequence ID" value="ORY11382.1"/>
    <property type="molecule type" value="Genomic_DNA"/>
</dbReference>
<feature type="transmembrane region" description="Helical" evidence="1">
    <location>
        <begin position="235"/>
        <end position="255"/>
    </location>
</feature>
<dbReference type="OrthoDB" id="10502190at2759"/>
<evidence type="ECO:0000256" key="1">
    <source>
        <dbReference type="SAM" id="Phobius"/>
    </source>
</evidence>
<name>A0A1Y1ZM96_9FUNG</name>
<keyword evidence="1" id="KW-0472">Membrane</keyword>
<organism evidence="2 3">
    <name type="scientific">Neocallimastix californiae</name>
    <dbReference type="NCBI Taxonomy" id="1754190"/>
    <lineage>
        <taxon>Eukaryota</taxon>
        <taxon>Fungi</taxon>
        <taxon>Fungi incertae sedis</taxon>
        <taxon>Chytridiomycota</taxon>
        <taxon>Chytridiomycota incertae sedis</taxon>
        <taxon>Neocallimastigomycetes</taxon>
        <taxon>Neocallimastigales</taxon>
        <taxon>Neocallimastigaceae</taxon>
        <taxon>Neocallimastix</taxon>
    </lineage>
</organism>
<protein>
    <submittedName>
        <fullName evidence="2">Uncharacterized protein</fullName>
    </submittedName>
</protein>
<comment type="caution">
    <text evidence="2">The sequence shown here is derived from an EMBL/GenBank/DDBJ whole genome shotgun (WGS) entry which is preliminary data.</text>
</comment>
<gene>
    <name evidence="2" type="ORF">LY90DRAFT_677897</name>
</gene>
<evidence type="ECO:0000313" key="3">
    <source>
        <dbReference type="Proteomes" id="UP000193920"/>
    </source>
</evidence>
<keyword evidence="3" id="KW-1185">Reference proteome</keyword>
<keyword evidence="1" id="KW-1133">Transmembrane helix</keyword>
<dbReference type="Proteomes" id="UP000193920">
    <property type="component" value="Unassembled WGS sequence"/>
</dbReference>